<protein>
    <submittedName>
        <fullName evidence="2">Uncharacterized protein</fullName>
    </submittedName>
</protein>
<dbReference type="RefSeq" id="WP_344609555.1">
    <property type="nucleotide sequence ID" value="NZ_BAAAHE010000055.1"/>
</dbReference>
<gene>
    <name evidence="2" type="ORF">GCM10009547_47610</name>
</gene>
<evidence type="ECO:0000313" key="3">
    <source>
        <dbReference type="Proteomes" id="UP001500957"/>
    </source>
</evidence>
<name>A0ABN1HC88_9ACTN</name>
<organism evidence="2 3">
    <name type="scientific">Sporichthya brevicatena</name>
    <dbReference type="NCBI Taxonomy" id="171442"/>
    <lineage>
        <taxon>Bacteria</taxon>
        <taxon>Bacillati</taxon>
        <taxon>Actinomycetota</taxon>
        <taxon>Actinomycetes</taxon>
        <taxon>Sporichthyales</taxon>
        <taxon>Sporichthyaceae</taxon>
        <taxon>Sporichthya</taxon>
    </lineage>
</organism>
<comment type="caution">
    <text evidence="2">The sequence shown here is derived from an EMBL/GenBank/DDBJ whole genome shotgun (WGS) entry which is preliminary data.</text>
</comment>
<evidence type="ECO:0000313" key="2">
    <source>
        <dbReference type="EMBL" id="GAA0637707.1"/>
    </source>
</evidence>
<keyword evidence="1" id="KW-0732">Signal</keyword>
<reference evidence="2 3" key="1">
    <citation type="journal article" date="2019" name="Int. J. Syst. Evol. Microbiol.">
        <title>The Global Catalogue of Microorganisms (GCM) 10K type strain sequencing project: providing services to taxonomists for standard genome sequencing and annotation.</title>
        <authorList>
            <consortium name="The Broad Institute Genomics Platform"/>
            <consortium name="The Broad Institute Genome Sequencing Center for Infectious Disease"/>
            <person name="Wu L."/>
            <person name="Ma J."/>
        </authorList>
    </citation>
    <scope>NUCLEOTIDE SEQUENCE [LARGE SCALE GENOMIC DNA]</scope>
    <source>
        <strain evidence="2 3">JCM 10671</strain>
    </source>
</reference>
<evidence type="ECO:0000256" key="1">
    <source>
        <dbReference type="SAM" id="SignalP"/>
    </source>
</evidence>
<keyword evidence="3" id="KW-1185">Reference proteome</keyword>
<dbReference type="EMBL" id="BAAAHE010000055">
    <property type="protein sequence ID" value="GAA0637707.1"/>
    <property type="molecule type" value="Genomic_DNA"/>
</dbReference>
<feature type="chain" id="PRO_5046810588" evidence="1">
    <location>
        <begin position="22"/>
        <end position="478"/>
    </location>
</feature>
<accession>A0ABN1HC88</accession>
<proteinExistence type="predicted"/>
<feature type="signal peptide" evidence="1">
    <location>
        <begin position="1"/>
        <end position="21"/>
    </location>
</feature>
<sequence length="478" mass="47269">MPRSRYLVPLALASAVLGPTAAYGFWTVSSSDVKGSARADMIGSPSVQAGLNGGDVRIAVTAPGSGPVPTSYRVDRTSPTAKTGVCTITADSAGVGTCLDSDPSVLATNTYRVFAVAGSWTATNANAPTTSIFVPVIDRALTVAVSPSPAGSSTTLTLTATTAGLPDVLYNGTKNLLITGAADSPNGTAPTYPVTATFTGGKATVSVVLTNAAPTTLTVVSEGRSGSSSSFTVNPASAASYALTGPATAQAGIAYTLAKVTATDAYGNLATGYTGSRVLTWSGAGTAANGATPTASTTATFTNGVATSVALTLVKAETAMLKATTGGITTPTALPVTVGGGLPTSAAWLGISSVVPGIGLVNCAGQSCSAYALGNEGGIEGTIALTDAYGNPAANPGAGWSLTFVAVKTKGQGTGDFTVEGRTGNPLTHTVPATGASSVTFRYMHPGNADWKDDVTITLTRPNGTLAATLTAALYKTQ</sequence>
<dbReference type="Proteomes" id="UP001500957">
    <property type="component" value="Unassembled WGS sequence"/>
</dbReference>